<gene>
    <name evidence="4" type="ORF">FHU35_1183</name>
</gene>
<dbReference type="InterPro" id="IPR050680">
    <property type="entry name" value="YpeA/RimI_acetyltransf"/>
</dbReference>
<dbReference type="InterPro" id="IPR000182">
    <property type="entry name" value="GNAT_dom"/>
</dbReference>
<dbReference type="CDD" id="cd04301">
    <property type="entry name" value="NAT_SF"/>
    <property type="match status" value="1"/>
</dbReference>
<name>A0A561V766_9PSEU</name>
<keyword evidence="2" id="KW-0012">Acyltransferase</keyword>
<dbReference type="RefSeq" id="WP_342788477.1">
    <property type="nucleotide sequence ID" value="NZ_VIWX01000001.1"/>
</dbReference>
<dbReference type="GO" id="GO:0016747">
    <property type="term" value="F:acyltransferase activity, transferring groups other than amino-acyl groups"/>
    <property type="evidence" value="ECO:0007669"/>
    <property type="project" value="InterPro"/>
</dbReference>
<sequence length="229" mass="24469">MSNGMGQLDNPVWHSLNGAHARFAERSGEAVRYAPSLSPFLALPAEPDAGAWRDAAKLVGPGGFMVITGPVRTAPPAWHAFEALPGVQMVDDGVTGAPEPEAVALTAADVPEMRELVKRTQPGPFEDRTVELGTYLGIRSGGELVAMAGERMRPQGWTEISAVCTDPAHRGRGLASRLVRALVASIRGRDEQPFLHAVATNTGAIALYERMGFRIHNRPMFQALQAPSA</sequence>
<dbReference type="PANTHER" id="PTHR43420:SF3">
    <property type="entry name" value="N-ACETYLTRANSFERASE DOMAIN-CONTAINING PROTEIN"/>
    <property type="match status" value="1"/>
</dbReference>
<dbReference type="EMBL" id="VIWX01000001">
    <property type="protein sequence ID" value="TWG07467.1"/>
    <property type="molecule type" value="Genomic_DNA"/>
</dbReference>
<evidence type="ECO:0000256" key="1">
    <source>
        <dbReference type="ARBA" id="ARBA00022679"/>
    </source>
</evidence>
<evidence type="ECO:0000313" key="5">
    <source>
        <dbReference type="Proteomes" id="UP000316184"/>
    </source>
</evidence>
<dbReference type="PANTHER" id="PTHR43420">
    <property type="entry name" value="ACETYLTRANSFERASE"/>
    <property type="match status" value="1"/>
</dbReference>
<evidence type="ECO:0000259" key="3">
    <source>
        <dbReference type="PROSITE" id="PS51186"/>
    </source>
</evidence>
<keyword evidence="5" id="KW-1185">Reference proteome</keyword>
<dbReference type="InterPro" id="IPR013653">
    <property type="entry name" value="GCN5-like_dom"/>
</dbReference>
<accession>A0A561V766</accession>
<dbReference type="Pfam" id="PF08445">
    <property type="entry name" value="FR47"/>
    <property type="match status" value="1"/>
</dbReference>
<dbReference type="AlphaFoldDB" id="A0A561V766"/>
<evidence type="ECO:0000313" key="4">
    <source>
        <dbReference type="EMBL" id="TWG07467.1"/>
    </source>
</evidence>
<dbReference type="Gene3D" id="3.40.630.30">
    <property type="match status" value="1"/>
</dbReference>
<organism evidence="4 5">
    <name type="scientific">Saccharopolyspora dendranthemae</name>
    <dbReference type="NCBI Taxonomy" id="1181886"/>
    <lineage>
        <taxon>Bacteria</taxon>
        <taxon>Bacillati</taxon>
        <taxon>Actinomycetota</taxon>
        <taxon>Actinomycetes</taxon>
        <taxon>Pseudonocardiales</taxon>
        <taxon>Pseudonocardiaceae</taxon>
        <taxon>Saccharopolyspora</taxon>
    </lineage>
</organism>
<dbReference type="Proteomes" id="UP000316184">
    <property type="component" value="Unassembled WGS sequence"/>
</dbReference>
<evidence type="ECO:0000256" key="2">
    <source>
        <dbReference type="ARBA" id="ARBA00023315"/>
    </source>
</evidence>
<dbReference type="PROSITE" id="PS51186">
    <property type="entry name" value="GNAT"/>
    <property type="match status" value="1"/>
</dbReference>
<proteinExistence type="predicted"/>
<keyword evidence="1" id="KW-0808">Transferase</keyword>
<protein>
    <submittedName>
        <fullName evidence="4">FR47-like protein</fullName>
    </submittedName>
</protein>
<comment type="caution">
    <text evidence="4">The sequence shown here is derived from an EMBL/GenBank/DDBJ whole genome shotgun (WGS) entry which is preliminary data.</text>
</comment>
<feature type="domain" description="N-acetyltransferase" evidence="3">
    <location>
        <begin position="100"/>
        <end position="229"/>
    </location>
</feature>
<reference evidence="4 5" key="1">
    <citation type="submission" date="2019-06" db="EMBL/GenBank/DDBJ databases">
        <title>Sequencing the genomes of 1000 actinobacteria strains.</title>
        <authorList>
            <person name="Klenk H.-P."/>
        </authorList>
    </citation>
    <scope>NUCLEOTIDE SEQUENCE [LARGE SCALE GENOMIC DNA]</scope>
    <source>
        <strain evidence="4 5">DSM 46699</strain>
    </source>
</reference>
<dbReference type="SUPFAM" id="SSF55729">
    <property type="entry name" value="Acyl-CoA N-acyltransferases (Nat)"/>
    <property type="match status" value="1"/>
</dbReference>
<dbReference type="InterPro" id="IPR016181">
    <property type="entry name" value="Acyl_CoA_acyltransferase"/>
</dbReference>